<dbReference type="Proteomes" id="UP000314616">
    <property type="component" value="Chromosome"/>
</dbReference>
<accession>A0A5B8C6N9</accession>
<dbReference type="EMBL" id="CP040915">
    <property type="protein sequence ID" value="QDC26243.1"/>
    <property type="molecule type" value="Genomic_DNA"/>
</dbReference>
<sequence length="547" mass="56719">MSPATGPGEPGAPWVAPVPSPWASPWATRVMITGGRATTVDTAELGALAGRMRRAAALVQDAIAATRAVGTLVYYVPPVPAVFALTEQLRAVVHSGLSMVQLADRAGSLAADLQVQQQWYEEADARAYRGFNPPWWRYGAHLLAPPKVRGAVTALEVAAVVGHAAVAHSRLGNPGLLDAVVAQEHVRALAGRLQWSRPESVMGGMFLGMHWVDVRERTAVERTALGLVPMLENVSLVAHAGRELDGVSVAQVPPLHLLGGLPGHGGAWVTAPTVLPEESVAAPLATAGLAVGATGATMGTAVVATRVGQPVRRPPGTPAQTLARIGALEAQARAANAGAVEVLRTTAPDGRRHWTVVVPGTQEQLGGGRNPMDNDTNLRTMAGVVSDMEIGVATAMDQAGIAPGEPVAMAVHSQGGLVAARLVADPVFTARFDVQAVLTAGSPIAAVELPPSVAVLSLEDVNDPTVGLDGYPNEPAANHVTVAVHSGEPARLGAPHLLPNYVRAAQRLDDIDDAGVQDWLARNRAAMGTGVPGAHTESLLFEIVRTR</sequence>
<dbReference type="RefSeq" id="WP_139930790.1">
    <property type="nucleotide sequence ID" value="NZ_CP040915.1"/>
</dbReference>
<gene>
    <name evidence="1" type="ORF">FE374_17970</name>
</gene>
<reference evidence="1 2" key="1">
    <citation type="submission" date="2019-05" db="EMBL/GenBank/DDBJ databases">
        <title>Georgenia *** sp. nov., and Georgenia *** sp. nov., isolated from the intestinal contents of plateau pika (Ochotona curzoniae) in the Qinghai-Tibet plateau of China.</title>
        <authorList>
            <person name="Tian Z."/>
        </authorList>
    </citation>
    <scope>NUCLEOTIDE SEQUENCE [LARGE SCALE GENOMIC DNA]</scope>
    <source>
        <strain evidence="1 2">Z443</strain>
    </source>
</reference>
<dbReference type="OrthoDB" id="5095936at2"/>
<evidence type="ECO:0000313" key="1">
    <source>
        <dbReference type="EMBL" id="QDC26243.1"/>
    </source>
</evidence>
<dbReference type="KEGG" id="gyu:FE374_17970"/>
<name>A0A5B8C6N9_9MICO</name>
<dbReference type="AlphaFoldDB" id="A0A5B8C6N9"/>
<proteinExistence type="predicted"/>
<protein>
    <submittedName>
        <fullName evidence="1">Uncharacterized protein</fullName>
    </submittedName>
</protein>
<evidence type="ECO:0000313" key="2">
    <source>
        <dbReference type="Proteomes" id="UP000314616"/>
    </source>
</evidence>
<organism evidence="1 2">
    <name type="scientific">Georgenia yuyongxinii</name>
    <dbReference type="NCBI Taxonomy" id="2589797"/>
    <lineage>
        <taxon>Bacteria</taxon>
        <taxon>Bacillati</taxon>
        <taxon>Actinomycetota</taxon>
        <taxon>Actinomycetes</taxon>
        <taxon>Micrococcales</taxon>
        <taxon>Bogoriellaceae</taxon>
        <taxon>Georgenia</taxon>
    </lineage>
</organism>